<organism evidence="7 8">
    <name type="scientific">Nannochloropsis gaditana</name>
    <dbReference type="NCBI Taxonomy" id="72520"/>
    <lineage>
        <taxon>Eukaryota</taxon>
        <taxon>Sar</taxon>
        <taxon>Stramenopiles</taxon>
        <taxon>Ochrophyta</taxon>
        <taxon>Eustigmatophyceae</taxon>
        <taxon>Eustigmatales</taxon>
        <taxon>Monodopsidaceae</taxon>
        <taxon>Nannochloropsis</taxon>
    </lineage>
</organism>
<accession>W7TBW5</accession>
<evidence type="ECO:0000256" key="3">
    <source>
        <dbReference type="ARBA" id="ARBA00022989"/>
    </source>
</evidence>
<dbReference type="AlphaFoldDB" id="W7TBW5"/>
<dbReference type="EMBL" id="AZIL01002683">
    <property type="protein sequence ID" value="EWM21043.1"/>
    <property type="molecule type" value="Genomic_DNA"/>
</dbReference>
<comment type="caution">
    <text evidence="7">The sequence shown here is derived from an EMBL/GenBank/DDBJ whole genome shotgun (WGS) entry which is preliminary data.</text>
</comment>
<feature type="transmembrane region" description="Helical" evidence="5">
    <location>
        <begin position="61"/>
        <end position="82"/>
    </location>
</feature>
<feature type="transmembrane region" description="Helical" evidence="5">
    <location>
        <begin position="94"/>
        <end position="111"/>
    </location>
</feature>
<evidence type="ECO:0000256" key="1">
    <source>
        <dbReference type="ARBA" id="ARBA00004141"/>
    </source>
</evidence>
<gene>
    <name evidence="7" type="ORF">Naga_102883g1</name>
</gene>
<evidence type="ECO:0000313" key="8">
    <source>
        <dbReference type="Proteomes" id="UP000019335"/>
    </source>
</evidence>
<dbReference type="GO" id="GO:0140359">
    <property type="term" value="F:ABC-type transporter activity"/>
    <property type="evidence" value="ECO:0007669"/>
    <property type="project" value="InterPro"/>
</dbReference>
<dbReference type="GO" id="GO:0016020">
    <property type="term" value="C:membrane"/>
    <property type="evidence" value="ECO:0007669"/>
    <property type="project" value="UniProtKB-SubCell"/>
</dbReference>
<sequence>MPSLFDVRPLYYKEKGANVVRTLAFCLSLDTPYLLINACTSCLFTLVLHLLVPLRPGLGPFLYYAGALLLMSWTSLSLIVFLSSTLPSIRRLSSLWSFLGYVITVSAGFMARVPSMPAWANLATLFIPGAFM</sequence>
<keyword evidence="3 5" id="KW-1133">Transmembrane helix</keyword>
<keyword evidence="2 5" id="KW-0812">Transmembrane</keyword>
<feature type="domain" description="ABC-2 type transporter transmembrane" evidence="6">
    <location>
        <begin position="2"/>
        <end position="128"/>
    </location>
</feature>
<evidence type="ECO:0000256" key="5">
    <source>
        <dbReference type="SAM" id="Phobius"/>
    </source>
</evidence>
<evidence type="ECO:0000259" key="6">
    <source>
        <dbReference type="Pfam" id="PF01061"/>
    </source>
</evidence>
<proteinExistence type="predicted"/>
<keyword evidence="4 5" id="KW-0472">Membrane</keyword>
<feature type="transmembrane region" description="Helical" evidence="5">
    <location>
        <begin position="33"/>
        <end position="54"/>
    </location>
</feature>
<reference evidence="7 8" key="1">
    <citation type="journal article" date="2014" name="Mol. Plant">
        <title>Chromosome Scale Genome Assembly and Transcriptome Profiling of Nannochloropsis gaditana in Nitrogen Depletion.</title>
        <authorList>
            <person name="Corteggiani Carpinelli E."/>
            <person name="Telatin A."/>
            <person name="Vitulo N."/>
            <person name="Forcato C."/>
            <person name="D'Angelo M."/>
            <person name="Schiavon R."/>
            <person name="Vezzi A."/>
            <person name="Giacometti G.M."/>
            <person name="Morosinotto T."/>
            <person name="Valle G."/>
        </authorList>
    </citation>
    <scope>NUCLEOTIDE SEQUENCE [LARGE SCALE GENOMIC DNA]</scope>
    <source>
        <strain evidence="7 8">B-31</strain>
    </source>
</reference>
<dbReference type="InterPro" id="IPR013525">
    <property type="entry name" value="ABC2_TM"/>
</dbReference>
<dbReference type="Pfam" id="PF01061">
    <property type="entry name" value="ABC2_membrane"/>
    <property type="match status" value="1"/>
</dbReference>
<comment type="subcellular location">
    <subcellularLocation>
        <location evidence="1">Membrane</location>
        <topology evidence="1">Multi-pass membrane protein</topology>
    </subcellularLocation>
</comment>
<name>W7TBW5_9STRA</name>
<evidence type="ECO:0000256" key="4">
    <source>
        <dbReference type="ARBA" id="ARBA00023136"/>
    </source>
</evidence>
<protein>
    <submittedName>
        <fullName evidence="7">ABC-2 type transporter</fullName>
    </submittedName>
</protein>
<evidence type="ECO:0000313" key="7">
    <source>
        <dbReference type="EMBL" id="EWM21043.1"/>
    </source>
</evidence>
<dbReference type="Proteomes" id="UP000019335">
    <property type="component" value="Unassembled WGS sequence"/>
</dbReference>
<evidence type="ECO:0000256" key="2">
    <source>
        <dbReference type="ARBA" id="ARBA00022692"/>
    </source>
</evidence>
<keyword evidence="8" id="KW-1185">Reference proteome</keyword>